<organism evidence="1 2">
    <name type="scientific">Dreissena polymorpha</name>
    <name type="common">Zebra mussel</name>
    <name type="synonym">Mytilus polymorpha</name>
    <dbReference type="NCBI Taxonomy" id="45954"/>
    <lineage>
        <taxon>Eukaryota</taxon>
        <taxon>Metazoa</taxon>
        <taxon>Spiralia</taxon>
        <taxon>Lophotrochozoa</taxon>
        <taxon>Mollusca</taxon>
        <taxon>Bivalvia</taxon>
        <taxon>Autobranchia</taxon>
        <taxon>Heteroconchia</taxon>
        <taxon>Euheterodonta</taxon>
        <taxon>Imparidentia</taxon>
        <taxon>Neoheterodontei</taxon>
        <taxon>Myida</taxon>
        <taxon>Dreissenoidea</taxon>
        <taxon>Dreissenidae</taxon>
        <taxon>Dreissena</taxon>
    </lineage>
</organism>
<gene>
    <name evidence="1" type="ORF">DPMN_031612</name>
</gene>
<dbReference type="EMBL" id="JAIWYP010000002">
    <property type="protein sequence ID" value="KAH3868464.1"/>
    <property type="molecule type" value="Genomic_DNA"/>
</dbReference>
<accession>A0A9D4M341</accession>
<comment type="caution">
    <text evidence="1">The sequence shown here is derived from an EMBL/GenBank/DDBJ whole genome shotgun (WGS) entry which is preliminary data.</text>
</comment>
<reference evidence="1" key="1">
    <citation type="journal article" date="2019" name="bioRxiv">
        <title>The Genome of the Zebra Mussel, Dreissena polymorpha: A Resource for Invasive Species Research.</title>
        <authorList>
            <person name="McCartney M.A."/>
            <person name="Auch B."/>
            <person name="Kono T."/>
            <person name="Mallez S."/>
            <person name="Zhang Y."/>
            <person name="Obille A."/>
            <person name="Becker A."/>
            <person name="Abrahante J.E."/>
            <person name="Garbe J."/>
            <person name="Badalamenti J.P."/>
            <person name="Herman A."/>
            <person name="Mangelson H."/>
            <person name="Liachko I."/>
            <person name="Sullivan S."/>
            <person name="Sone E.D."/>
            <person name="Koren S."/>
            <person name="Silverstein K.A.T."/>
            <person name="Beckman K.B."/>
            <person name="Gohl D.M."/>
        </authorList>
    </citation>
    <scope>NUCLEOTIDE SEQUENCE</scope>
    <source>
        <strain evidence="1">Duluth1</strain>
        <tissue evidence="1">Whole animal</tissue>
    </source>
</reference>
<protein>
    <submittedName>
        <fullName evidence="1">Uncharacterized protein</fullName>
    </submittedName>
</protein>
<sequence>MCCVRNDLKNPKETQLVRCGDIQPTSRELGVGIVPGEKHEPINQQLRLPDIISRLATCKSK</sequence>
<dbReference type="AlphaFoldDB" id="A0A9D4M341"/>
<evidence type="ECO:0000313" key="2">
    <source>
        <dbReference type="Proteomes" id="UP000828390"/>
    </source>
</evidence>
<reference evidence="1" key="2">
    <citation type="submission" date="2020-11" db="EMBL/GenBank/DDBJ databases">
        <authorList>
            <person name="McCartney M.A."/>
            <person name="Auch B."/>
            <person name="Kono T."/>
            <person name="Mallez S."/>
            <person name="Becker A."/>
            <person name="Gohl D.M."/>
            <person name="Silverstein K.A.T."/>
            <person name="Koren S."/>
            <person name="Bechman K.B."/>
            <person name="Herman A."/>
            <person name="Abrahante J.E."/>
            <person name="Garbe J."/>
        </authorList>
    </citation>
    <scope>NUCLEOTIDE SEQUENCE</scope>
    <source>
        <strain evidence="1">Duluth1</strain>
        <tissue evidence="1">Whole animal</tissue>
    </source>
</reference>
<dbReference type="Proteomes" id="UP000828390">
    <property type="component" value="Unassembled WGS sequence"/>
</dbReference>
<name>A0A9D4M341_DREPO</name>
<proteinExistence type="predicted"/>
<keyword evidence="2" id="KW-1185">Reference proteome</keyword>
<evidence type="ECO:0000313" key="1">
    <source>
        <dbReference type="EMBL" id="KAH3868464.1"/>
    </source>
</evidence>